<evidence type="ECO:0000313" key="1">
    <source>
        <dbReference type="EMBL" id="BBZ19255.1"/>
    </source>
</evidence>
<dbReference type="GO" id="GO:0009306">
    <property type="term" value="P:protein secretion"/>
    <property type="evidence" value="ECO:0007669"/>
    <property type="project" value="InterPro"/>
</dbReference>
<dbReference type="Pfam" id="PF10824">
    <property type="entry name" value="T7SS_ESX_EspC"/>
    <property type="match status" value="1"/>
</dbReference>
<protein>
    <recommendedName>
        <fullName evidence="3">ESX-1 secretion-associated protein</fullName>
    </recommendedName>
</protein>
<dbReference type="KEGG" id="mgad:MGAD_35900"/>
<dbReference type="EMBL" id="AP022608">
    <property type="protein sequence ID" value="BBZ19255.1"/>
    <property type="molecule type" value="Genomic_DNA"/>
</dbReference>
<gene>
    <name evidence="1" type="ORF">MGAD_35900</name>
</gene>
<proteinExistence type="predicted"/>
<accession>A0A7I7WR90</accession>
<name>A0A7I7WR90_MYCGU</name>
<dbReference type="Proteomes" id="UP000466187">
    <property type="component" value="Chromosome"/>
</dbReference>
<reference evidence="1 2" key="1">
    <citation type="journal article" date="2019" name="Emerg. Microbes Infect.">
        <title>Comprehensive subspecies identification of 175 nontuberculous mycobacteria species based on 7547 genomic profiles.</title>
        <authorList>
            <person name="Matsumoto Y."/>
            <person name="Kinjo T."/>
            <person name="Motooka D."/>
            <person name="Nabeya D."/>
            <person name="Jung N."/>
            <person name="Uechi K."/>
            <person name="Horii T."/>
            <person name="Iida T."/>
            <person name="Fujita J."/>
            <person name="Nakamura S."/>
        </authorList>
    </citation>
    <scope>NUCLEOTIDE SEQUENCE [LARGE SCALE GENOMIC DNA]</scope>
    <source>
        <strain evidence="1 2">JCM 12688</strain>
    </source>
</reference>
<evidence type="ECO:0008006" key="3">
    <source>
        <dbReference type="Google" id="ProtNLM"/>
    </source>
</evidence>
<dbReference type="InterPro" id="IPR022536">
    <property type="entry name" value="EspC"/>
</dbReference>
<dbReference type="AlphaFoldDB" id="A0A7I7WR90"/>
<sequence>MTGVTFKTVLVDPEVLRAFAAQVNTESGAITTTNIGLKATTAADGLAGSTTQWAMRLAGEHIAQQGNDIGTNITKMGAAVRGAGDTYEVEDSALAGAFDGLF</sequence>
<organism evidence="1 2">
    <name type="scientific">Mycolicibacterium gadium</name>
    <name type="common">Mycobacterium gadium</name>
    <dbReference type="NCBI Taxonomy" id="1794"/>
    <lineage>
        <taxon>Bacteria</taxon>
        <taxon>Bacillati</taxon>
        <taxon>Actinomycetota</taxon>
        <taxon>Actinomycetes</taxon>
        <taxon>Mycobacteriales</taxon>
        <taxon>Mycobacteriaceae</taxon>
        <taxon>Mycolicibacterium</taxon>
    </lineage>
</organism>
<evidence type="ECO:0000313" key="2">
    <source>
        <dbReference type="Proteomes" id="UP000466187"/>
    </source>
</evidence>